<dbReference type="SMART" id="SM00829">
    <property type="entry name" value="PKS_ER"/>
    <property type="match status" value="1"/>
</dbReference>
<dbReference type="PANTHER" id="PTHR43677:SF4">
    <property type="entry name" value="QUINONE OXIDOREDUCTASE-LIKE PROTEIN 2"/>
    <property type="match status" value="1"/>
</dbReference>
<organism evidence="2 3">
    <name type="scientific">Chondrus crispus</name>
    <name type="common">Carrageen Irish moss</name>
    <name type="synonym">Polymorpha crispa</name>
    <dbReference type="NCBI Taxonomy" id="2769"/>
    <lineage>
        <taxon>Eukaryota</taxon>
        <taxon>Rhodophyta</taxon>
        <taxon>Florideophyceae</taxon>
        <taxon>Rhodymeniophycidae</taxon>
        <taxon>Gigartinales</taxon>
        <taxon>Gigartinaceae</taxon>
        <taxon>Chondrus</taxon>
    </lineage>
</organism>
<dbReference type="InterPro" id="IPR013149">
    <property type="entry name" value="ADH-like_C"/>
</dbReference>
<dbReference type="GeneID" id="17325822"/>
<dbReference type="SUPFAM" id="SSF50129">
    <property type="entry name" value="GroES-like"/>
    <property type="match status" value="1"/>
</dbReference>
<dbReference type="InterPro" id="IPR013154">
    <property type="entry name" value="ADH-like_N"/>
</dbReference>
<dbReference type="STRING" id="2769.R7QLE4"/>
<dbReference type="AlphaFoldDB" id="R7QLE4"/>
<dbReference type="EMBL" id="HG001903">
    <property type="protein sequence ID" value="CDF38220.1"/>
    <property type="molecule type" value="Genomic_DNA"/>
</dbReference>
<dbReference type="KEGG" id="ccp:CHC_T00000564001"/>
<protein>
    <recommendedName>
        <fullName evidence="1">Enoyl reductase (ER) domain-containing protein</fullName>
    </recommendedName>
</protein>
<dbReference type="OMA" id="RRIPDSW"/>
<dbReference type="PANTHER" id="PTHR43677">
    <property type="entry name" value="SHORT-CHAIN DEHYDROGENASE/REDUCTASE"/>
    <property type="match status" value="1"/>
</dbReference>
<dbReference type="Gramene" id="CDF38220">
    <property type="protein sequence ID" value="CDF38220"/>
    <property type="gene ID" value="CHC_T00000564001"/>
</dbReference>
<sequence length="333" mass="36176">MNFADCFTVLGLYDEAGPAPITPGFEACGVVESIGSDVTTHAVGDRVIGLKRFSCYATVLNVEEDFVRPLRDNWSFAEGASFLAQAFTAWYALCVLGAMPISAKEQSRHVTSARRAVLVHSAAGGVGLQLVEMVRHIGGIVVCTVGNEEKAKLLKERCGIPRERVIVRGVDDAADGLEKVVRERALAGEGGLDVVVDSVLGRNFEPGYNLLNTGGRYIVMGVASMMPRGGLNIFRPSGWRNLITLALNYLRRPSLDLAQSINDNKTVSGFNVSGLFSEMELVKRGFKEVDQMELPRPLVGRKFAFEDVREAMVFFQSGKSKGKLVLEVNGGEE</sequence>
<dbReference type="OrthoDB" id="4492at2759"/>
<dbReference type="InterPro" id="IPR020843">
    <property type="entry name" value="ER"/>
</dbReference>
<gene>
    <name evidence="2" type="ORF">CHC_T00000564001</name>
</gene>
<reference evidence="3" key="1">
    <citation type="journal article" date="2013" name="Proc. Natl. Acad. Sci. U.S.A.">
        <title>Genome structure and metabolic features in the red seaweed Chondrus crispus shed light on evolution of the Archaeplastida.</title>
        <authorList>
            <person name="Collen J."/>
            <person name="Porcel B."/>
            <person name="Carre W."/>
            <person name="Ball S.G."/>
            <person name="Chaparro C."/>
            <person name="Tonon T."/>
            <person name="Barbeyron T."/>
            <person name="Michel G."/>
            <person name="Noel B."/>
            <person name="Valentin K."/>
            <person name="Elias M."/>
            <person name="Artiguenave F."/>
            <person name="Arun A."/>
            <person name="Aury J.M."/>
            <person name="Barbosa-Neto J.F."/>
            <person name="Bothwell J.H."/>
            <person name="Bouget F.Y."/>
            <person name="Brillet L."/>
            <person name="Cabello-Hurtado F."/>
            <person name="Capella-Gutierrez S."/>
            <person name="Charrier B."/>
            <person name="Cladiere L."/>
            <person name="Cock J.M."/>
            <person name="Coelho S.M."/>
            <person name="Colleoni C."/>
            <person name="Czjzek M."/>
            <person name="Da Silva C."/>
            <person name="Delage L."/>
            <person name="Denoeud F."/>
            <person name="Deschamps P."/>
            <person name="Dittami S.M."/>
            <person name="Gabaldon T."/>
            <person name="Gachon C.M."/>
            <person name="Groisillier A."/>
            <person name="Herve C."/>
            <person name="Jabbari K."/>
            <person name="Katinka M."/>
            <person name="Kloareg B."/>
            <person name="Kowalczyk N."/>
            <person name="Labadie K."/>
            <person name="Leblanc C."/>
            <person name="Lopez P.J."/>
            <person name="McLachlan D.H."/>
            <person name="Meslet-Cladiere L."/>
            <person name="Moustafa A."/>
            <person name="Nehr Z."/>
            <person name="Nyvall Collen P."/>
            <person name="Panaud O."/>
            <person name="Partensky F."/>
            <person name="Poulain J."/>
            <person name="Rensing S.A."/>
            <person name="Rousvoal S."/>
            <person name="Samson G."/>
            <person name="Symeonidi A."/>
            <person name="Weissenbach J."/>
            <person name="Zambounis A."/>
            <person name="Wincker P."/>
            <person name="Boyen C."/>
        </authorList>
    </citation>
    <scope>NUCLEOTIDE SEQUENCE [LARGE SCALE GENOMIC DNA]</scope>
    <source>
        <strain evidence="3">cv. Stackhouse</strain>
    </source>
</reference>
<dbReference type="Pfam" id="PF00107">
    <property type="entry name" value="ADH_zinc_N"/>
    <property type="match status" value="1"/>
</dbReference>
<dbReference type="InterPro" id="IPR051397">
    <property type="entry name" value="Zn-ADH-like_protein"/>
</dbReference>
<evidence type="ECO:0000313" key="3">
    <source>
        <dbReference type="Proteomes" id="UP000012073"/>
    </source>
</evidence>
<dbReference type="Gene3D" id="3.90.180.10">
    <property type="entry name" value="Medium-chain alcohol dehydrogenases, catalytic domain"/>
    <property type="match status" value="1"/>
</dbReference>
<dbReference type="InterPro" id="IPR011032">
    <property type="entry name" value="GroES-like_sf"/>
</dbReference>
<dbReference type="GO" id="GO:0016491">
    <property type="term" value="F:oxidoreductase activity"/>
    <property type="evidence" value="ECO:0007669"/>
    <property type="project" value="InterPro"/>
</dbReference>
<dbReference type="InterPro" id="IPR036291">
    <property type="entry name" value="NAD(P)-bd_dom_sf"/>
</dbReference>
<evidence type="ECO:0000313" key="2">
    <source>
        <dbReference type="EMBL" id="CDF38220.1"/>
    </source>
</evidence>
<dbReference type="SUPFAM" id="SSF51735">
    <property type="entry name" value="NAD(P)-binding Rossmann-fold domains"/>
    <property type="match status" value="1"/>
</dbReference>
<proteinExistence type="predicted"/>
<keyword evidence="3" id="KW-1185">Reference proteome</keyword>
<evidence type="ECO:0000259" key="1">
    <source>
        <dbReference type="SMART" id="SM00829"/>
    </source>
</evidence>
<dbReference type="Proteomes" id="UP000012073">
    <property type="component" value="Unassembled WGS sequence"/>
</dbReference>
<name>R7QLE4_CHOCR</name>
<dbReference type="RefSeq" id="XP_005718105.1">
    <property type="nucleotide sequence ID" value="XM_005718048.1"/>
</dbReference>
<dbReference type="PhylomeDB" id="R7QLE4"/>
<dbReference type="Pfam" id="PF08240">
    <property type="entry name" value="ADH_N"/>
    <property type="match status" value="1"/>
</dbReference>
<feature type="domain" description="Enoyl reductase (ER)" evidence="1">
    <location>
        <begin position="1"/>
        <end position="326"/>
    </location>
</feature>
<accession>R7QLE4</accession>